<dbReference type="PANTHER" id="PTHR47506">
    <property type="entry name" value="TRANSCRIPTIONAL REGULATORY PROTEIN"/>
    <property type="match status" value="1"/>
</dbReference>
<proteinExistence type="predicted"/>
<dbReference type="PANTHER" id="PTHR47506:SF6">
    <property type="entry name" value="HTH-TYPE TRANSCRIPTIONAL REPRESSOR NEMR"/>
    <property type="match status" value="1"/>
</dbReference>
<dbReference type="EMBL" id="BAQW01000008">
    <property type="protein sequence ID" value="GBR13031.1"/>
    <property type="molecule type" value="Genomic_DNA"/>
</dbReference>
<keyword evidence="3" id="KW-0804">Transcription</keyword>
<sequence>MKLAEKFMARPRTINRDQVMECAERLVREGGATALTLDAVSKEAGITKGGLQYCFGSKDDLIAALIDRWISAFDAEVLRHVPLDASASDRARAYVQVCSQIDDATRARMVGMLITLLQSPGHLQKVRDWYSGWLKSDACQSTEARKIRAMIFAAEGAFCLRSFGFIDMQEAEWNAVYADIQRLTLSGEADKKLPEA</sequence>
<comment type="caution">
    <text evidence="6">The sequence shown here is derived from an EMBL/GenBank/DDBJ whole genome shotgun (WGS) entry which is preliminary data.</text>
</comment>
<evidence type="ECO:0000256" key="1">
    <source>
        <dbReference type="ARBA" id="ARBA00023015"/>
    </source>
</evidence>
<keyword evidence="7" id="KW-1185">Reference proteome</keyword>
<name>A0ABQ0QCH9_9PROT</name>
<evidence type="ECO:0000256" key="4">
    <source>
        <dbReference type="PROSITE-ProRule" id="PRU00335"/>
    </source>
</evidence>
<keyword evidence="1" id="KW-0805">Transcription regulation</keyword>
<feature type="domain" description="HTH tetR-type" evidence="5">
    <location>
        <begin position="13"/>
        <end position="73"/>
    </location>
</feature>
<evidence type="ECO:0000256" key="3">
    <source>
        <dbReference type="ARBA" id="ARBA00023163"/>
    </source>
</evidence>
<evidence type="ECO:0000313" key="6">
    <source>
        <dbReference type="EMBL" id="GBR13031.1"/>
    </source>
</evidence>
<evidence type="ECO:0000259" key="5">
    <source>
        <dbReference type="PROSITE" id="PS50977"/>
    </source>
</evidence>
<dbReference type="Gene3D" id="1.10.357.10">
    <property type="entry name" value="Tetracycline Repressor, domain 2"/>
    <property type="match status" value="1"/>
</dbReference>
<dbReference type="Pfam" id="PF00440">
    <property type="entry name" value="TetR_N"/>
    <property type="match status" value="1"/>
</dbReference>
<dbReference type="PRINTS" id="PR00455">
    <property type="entry name" value="HTHTETR"/>
</dbReference>
<protein>
    <submittedName>
        <fullName evidence="6">TetR family transcriptional regulator</fullName>
    </submittedName>
</protein>
<dbReference type="PROSITE" id="PS50977">
    <property type="entry name" value="HTH_TETR_2"/>
    <property type="match status" value="1"/>
</dbReference>
<dbReference type="InterPro" id="IPR001647">
    <property type="entry name" value="HTH_TetR"/>
</dbReference>
<reference evidence="6" key="1">
    <citation type="submission" date="2013-04" db="EMBL/GenBank/DDBJ databases">
        <title>The genome sequencing project of 58 acetic acid bacteria.</title>
        <authorList>
            <person name="Okamoto-Kainuma A."/>
            <person name="Ishikawa M."/>
            <person name="Umino S."/>
            <person name="Koizumi Y."/>
            <person name="Shiwa Y."/>
            <person name="Yoshikawa H."/>
            <person name="Matsutani M."/>
            <person name="Matsushita K."/>
        </authorList>
    </citation>
    <scope>NUCLEOTIDE SEQUENCE</scope>
    <source>
        <strain evidence="6">NRIC 0228</strain>
    </source>
</reference>
<dbReference type="InterPro" id="IPR009057">
    <property type="entry name" value="Homeodomain-like_sf"/>
</dbReference>
<keyword evidence="2 4" id="KW-0238">DNA-binding</keyword>
<dbReference type="Pfam" id="PF17937">
    <property type="entry name" value="TetR_C_28"/>
    <property type="match status" value="1"/>
</dbReference>
<accession>A0ABQ0QCH9</accession>
<evidence type="ECO:0000256" key="2">
    <source>
        <dbReference type="ARBA" id="ARBA00023125"/>
    </source>
</evidence>
<evidence type="ECO:0000313" key="7">
    <source>
        <dbReference type="Proteomes" id="UP001061070"/>
    </source>
</evidence>
<dbReference type="SUPFAM" id="SSF46689">
    <property type="entry name" value="Homeodomain-like"/>
    <property type="match status" value="1"/>
</dbReference>
<dbReference type="Proteomes" id="UP001061070">
    <property type="component" value="Unassembled WGS sequence"/>
</dbReference>
<dbReference type="InterPro" id="IPR041479">
    <property type="entry name" value="TetR_CgmR_C"/>
</dbReference>
<organism evidence="6 7">
    <name type="scientific">Gluconobacter frateurii NRIC 0228</name>
    <dbReference type="NCBI Taxonomy" id="1307946"/>
    <lineage>
        <taxon>Bacteria</taxon>
        <taxon>Pseudomonadati</taxon>
        <taxon>Pseudomonadota</taxon>
        <taxon>Alphaproteobacteria</taxon>
        <taxon>Acetobacterales</taxon>
        <taxon>Acetobacteraceae</taxon>
        <taxon>Gluconobacter</taxon>
    </lineage>
</organism>
<gene>
    <name evidence="6" type="ORF">AA0228_1897</name>
</gene>
<feature type="DNA-binding region" description="H-T-H motif" evidence="4">
    <location>
        <begin position="36"/>
        <end position="55"/>
    </location>
</feature>